<dbReference type="InterPro" id="IPR051159">
    <property type="entry name" value="Hexapeptide_acetyltransf"/>
</dbReference>
<dbReference type="CDD" id="cd03357">
    <property type="entry name" value="LbH_MAT_GAT"/>
    <property type="match status" value="1"/>
</dbReference>
<evidence type="ECO:0000256" key="2">
    <source>
        <dbReference type="ARBA" id="ARBA00022679"/>
    </source>
</evidence>
<dbReference type="GO" id="GO:0016407">
    <property type="term" value="F:acetyltransferase activity"/>
    <property type="evidence" value="ECO:0007669"/>
    <property type="project" value="InterPro"/>
</dbReference>
<dbReference type="AlphaFoldDB" id="A0A0R1J9P1"/>
<dbReference type="EMBL" id="AZDG01000001">
    <property type="protein sequence ID" value="KRK65715.1"/>
    <property type="molecule type" value="Genomic_DNA"/>
</dbReference>
<dbReference type="InterPro" id="IPR024688">
    <property type="entry name" value="Mac_dom"/>
</dbReference>
<dbReference type="SUPFAM" id="SSF51161">
    <property type="entry name" value="Trimeric LpxA-like enzymes"/>
    <property type="match status" value="1"/>
</dbReference>
<gene>
    <name evidence="5" type="ORF">FC72_GL000159</name>
</gene>
<feature type="domain" description="Maltose/galactoside acetyltransferase" evidence="4">
    <location>
        <begin position="5"/>
        <end position="59"/>
    </location>
</feature>
<dbReference type="Gene3D" id="2.160.10.10">
    <property type="entry name" value="Hexapeptide repeat proteins"/>
    <property type="match status" value="1"/>
</dbReference>
<keyword evidence="3" id="KW-0012">Acyltransferase</keyword>
<dbReference type="Pfam" id="PF00132">
    <property type="entry name" value="Hexapep"/>
    <property type="match status" value="1"/>
</dbReference>
<keyword evidence="6" id="KW-1185">Reference proteome</keyword>
<dbReference type="STRING" id="1423811.FC72_GL000159"/>
<keyword evidence="2 5" id="KW-0808">Transferase</keyword>
<protein>
    <submittedName>
        <fullName evidence="5">Galactoside O-acetyltransferase</fullName>
    </submittedName>
</protein>
<evidence type="ECO:0000313" key="6">
    <source>
        <dbReference type="Proteomes" id="UP000050929"/>
    </source>
</evidence>
<dbReference type="SMART" id="SM01266">
    <property type="entry name" value="Mac"/>
    <property type="match status" value="1"/>
</dbReference>
<reference evidence="5 6" key="1">
    <citation type="journal article" date="2015" name="Genome Announc.">
        <title>Expanding the biotechnology potential of lactobacilli through comparative genomics of 213 strains and associated genera.</title>
        <authorList>
            <person name="Sun Z."/>
            <person name="Harris H.M."/>
            <person name="McCann A."/>
            <person name="Guo C."/>
            <person name="Argimon S."/>
            <person name="Zhang W."/>
            <person name="Yang X."/>
            <person name="Jeffery I.B."/>
            <person name="Cooney J.C."/>
            <person name="Kagawa T.F."/>
            <person name="Liu W."/>
            <person name="Song Y."/>
            <person name="Salvetti E."/>
            <person name="Wrobel A."/>
            <person name="Rasinkangas P."/>
            <person name="Parkhill J."/>
            <person name="Rea M.C."/>
            <person name="O'Sullivan O."/>
            <person name="Ritari J."/>
            <person name="Douillard F.P."/>
            <person name="Paul Ross R."/>
            <person name="Yang R."/>
            <person name="Briner A.E."/>
            <person name="Felis G.E."/>
            <person name="de Vos W.M."/>
            <person name="Barrangou R."/>
            <person name="Klaenhammer T.R."/>
            <person name="Caufield P.W."/>
            <person name="Cui Y."/>
            <person name="Zhang H."/>
            <person name="O'Toole P.W."/>
        </authorList>
    </citation>
    <scope>NUCLEOTIDE SEQUENCE [LARGE SCALE GENOMIC DNA]</scope>
    <source>
        <strain evidence="5 6">DSM 20183</strain>
    </source>
</reference>
<dbReference type="PANTHER" id="PTHR23416">
    <property type="entry name" value="SIALIC ACID SYNTHASE-RELATED"/>
    <property type="match status" value="1"/>
</dbReference>
<comment type="caution">
    <text evidence="5">The sequence shown here is derived from an EMBL/GenBank/DDBJ whole genome shotgun (WGS) entry which is preliminary data.</text>
</comment>
<evidence type="ECO:0000256" key="1">
    <source>
        <dbReference type="ARBA" id="ARBA00007274"/>
    </source>
</evidence>
<dbReference type="OrthoDB" id="9812571at2"/>
<accession>A0A0R1J9P1</accession>
<dbReference type="InterPro" id="IPR001451">
    <property type="entry name" value="Hexapep"/>
</dbReference>
<dbReference type="PATRIC" id="fig|1423811.3.peg.158"/>
<comment type="similarity">
    <text evidence="1">Belongs to the transferase hexapeptide repeat family.</text>
</comment>
<organism evidence="5 6">
    <name type="scientific">Companilactobacillus tucceti DSM 20183</name>
    <dbReference type="NCBI Taxonomy" id="1423811"/>
    <lineage>
        <taxon>Bacteria</taxon>
        <taxon>Bacillati</taxon>
        <taxon>Bacillota</taxon>
        <taxon>Bacilli</taxon>
        <taxon>Lactobacillales</taxon>
        <taxon>Lactobacillaceae</taxon>
        <taxon>Companilactobacillus</taxon>
    </lineage>
</organism>
<dbReference type="GO" id="GO:0005829">
    <property type="term" value="C:cytosol"/>
    <property type="evidence" value="ECO:0007669"/>
    <property type="project" value="TreeGrafter"/>
</dbReference>
<dbReference type="FunFam" id="2.160.10.10:FF:000025">
    <property type="entry name" value="Hexapeptide-repeat containing-acetyltransferase"/>
    <property type="match status" value="1"/>
</dbReference>
<dbReference type="Proteomes" id="UP000050929">
    <property type="component" value="Unassembled WGS sequence"/>
</dbReference>
<evidence type="ECO:0000256" key="3">
    <source>
        <dbReference type="ARBA" id="ARBA00023315"/>
    </source>
</evidence>
<sequence length="188" mass="20579">MKTEKEKFLAGEPYQIMDSELAADETRARRLCKILNNLDDAAVSEKDRVIRQLFGSVGKSPYIQPNFRCDFGYNIHVGDNFLCNYDNVILDIAPVTIGDHCLMAPHAQIYAAYHPYDPVERANFIGLGKPVTIGDNVWIGANAVILPGVTLGNNVIVGANSTVTKSFGDNVIIAGSPAKVLRKNMPKD</sequence>
<dbReference type="InterPro" id="IPR011004">
    <property type="entry name" value="Trimer_LpxA-like_sf"/>
</dbReference>
<proteinExistence type="inferred from homology"/>
<name>A0A0R1J9P1_9LACO</name>
<evidence type="ECO:0000259" key="4">
    <source>
        <dbReference type="SMART" id="SM01266"/>
    </source>
</evidence>
<dbReference type="GO" id="GO:0008374">
    <property type="term" value="F:O-acyltransferase activity"/>
    <property type="evidence" value="ECO:0007669"/>
    <property type="project" value="TreeGrafter"/>
</dbReference>
<evidence type="ECO:0000313" key="5">
    <source>
        <dbReference type="EMBL" id="KRK65715.1"/>
    </source>
</evidence>
<dbReference type="PANTHER" id="PTHR23416:SF23">
    <property type="entry name" value="ACETYLTRANSFERASE C18B11.09C-RELATED"/>
    <property type="match status" value="1"/>
</dbReference>
<dbReference type="Pfam" id="PF12464">
    <property type="entry name" value="Mac"/>
    <property type="match status" value="1"/>
</dbReference>
<dbReference type="RefSeq" id="WP_057763766.1">
    <property type="nucleotide sequence ID" value="NZ_AZDG01000001.1"/>
</dbReference>